<reference evidence="2 3" key="2">
    <citation type="journal article" date="2017" name="Genome Biol.">
        <title>New reference genome sequences of hot pepper reveal the massive evolution of plant disease-resistance genes by retroduplication.</title>
        <authorList>
            <person name="Kim S."/>
            <person name="Park J."/>
            <person name="Yeom S.I."/>
            <person name="Kim Y.M."/>
            <person name="Seo E."/>
            <person name="Kim K.T."/>
            <person name="Kim M.S."/>
            <person name="Lee J.M."/>
            <person name="Cheong K."/>
            <person name="Shin H.S."/>
            <person name="Kim S.B."/>
            <person name="Han K."/>
            <person name="Lee J."/>
            <person name="Park M."/>
            <person name="Lee H.A."/>
            <person name="Lee H.Y."/>
            <person name="Lee Y."/>
            <person name="Oh S."/>
            <person name="Lee J.H."/>
            <person name="Choi E."/>
            <person name="Choi E."/>
            <person name="Lee S.E."/>
            <person name="Jeon J."/>
            <person name="Kim H."/>
            <person name="Choi G."/>
            <person name="Song H."/>
            <person name="Lee J."/>
            <person name="Lee S.C."/>
            <person name="Kwon J.K."/>
            <person name="Lee H.Y."/>
            <person name="Koo N."/>
            <person name="Hong Y."/>
            <person name="Kim R.W."/>
            <person name="Kang W.H."/>
            <person name="Huh J.H."/>
            <person name="Kang B.C."/>
            <person name="Yang T.J."/>
            <person name="Lee Y.H."/>
            <person name="Bennetzen J.L."/>
            <person name="Choi D."/>
        </authorList>
    </citation>
    <scope>NUCLEOTIDE SEQUENCE [LARGE SCALE GENOMIC DNA]</scope>
    <source>
        <strain evidence="3">cv. CM334</strain>
    </source>
</reference>
<accession>A0A2G2ZHG2</accession>
<keyword evidence="1" id="KW-0472">Membrane</keyword>
<evidence type="ECO:0000313" key="2">
    <source>
        <dbReference type="EMBL" id="PHT81439.1"/>
    </source>
</evidence>
<keyword evidence="1" id="KW-1133">Transmembrane helix</keyword>
<evidence type="ECO:0000313" key="3">
    <source>
        <dbReference type="Proteomes" id="UP000222542"/>
    </source>
</evidence>
<organism evidence="2 3">
    <name type="scientific">Capsicum annuum</name>
    <name type="common">Capsicum pepper</name>
    <dbReference type="NCBI Taxonomy" id="4072"/>
    <lineage>
        <taxon>Eukaryota</taxon>
        <taxon>Viridiplantae</taxon>
        <taxon>Streptophyta</taxon>
        <taxon>Embryophyta</taxon>
        <taxon>Tracheophyta</taxon>
        <taxon>Spermatophyta</taxon>
        <taxon>Magnoliopsida</taxon>
        <taxon>eudicotyledons</taxon>
        <taxon>Gunneridae</taxon>
        <taxon>Pentapetalae</taxon>
        <taxon>asterids</taxon>
        <taxon>lamiids</taxon>
        <taxon>Solanales</taxon>
        <taxon>Solanaceae</taxon>
        <taxon>Solanoideae</taxon>
        <taxon>Capsiceae</taxon>
        <taxon>Capsicum</taxon>
    </lineage>
</organism>
<keyword evidence="1" id="KW-0812">Transmembrane</keyword>
<gene>
    <name evidence="2" type="ORF">T459_14454</name>
</gene>
<evidence type="ECO:0000256" key="1">
    <source>
        <dbReference type="SAM" id="Phobius"/>
    </source>
</evidence>
<dbReference type="AlphaFoldDB" id="A0A2G2ZHG2"/>
<keyword evidence="3" id="KW-1185">Reference proteome</keyword>
<protein>
    <submittedName>
        <fullName evidence="2">Uncharacterized protein</fullName>
    </submittedName>
</protein>
<dbReference type="EMBL" id="AYRZ02000005">
    <property type="protein sequence ID" value="PHT81439.1"/>
    <property type="molecule type" value="Genomic_DNA"/>
</dbReference>
<feature type="transmembrane region" description="Helical" evidence="1">
    <location>
        <begin position="21"/>
        <end position="43"/>
    </location>
</feature>
<reference evidence="2 3" key="1">
    <citation type="journal article" date="2014" name="Nat. Genet.">
        <title>Genome sequence of the hot pepper provides insights into the evolution of pungency in Capsicum species.</title>
        <authorList>
            <person name="Kim S."/>
            <person name="Park M."/>
            <person name="Yeom S.I."/>
            <person name="Kim Y.M."/>
            <person name="Lee J.M."/>
            <person name="Lee H.A."/>
            <person name="Seo E."/>
            <person name="Choi J."/>
            <person name="Cheong K."/>
            <person name="Kim K.T."/>
            <person name="Jung K."/>
            <person name="Lee G.W."/>
            <person name="Oh S.K."/>
            <person name="Bae C."/>
            <person name="Kim S.B."/>
            <person name="Lee H.Y."/>
            <person name="Kim S.Y."/>
            <person name="Kim M.S."/>
            <person name="Kang B.C."/>
            <person name="Jo Y.D."/>
            <person name="Yang H.B."/>
            <person name="Jeong H.J."/>
            <person name="Kang W.H."/>
            <person name="Kwon J.K."/>
            <person name="Shin C."/>
            <person name="Lim J.Y."/>
            <person name="Park J.H."/>
            <person name="Huh J.H."/>
            <person name="Kim J.S."/>
            <person name="Kim B.D."/>
            <person name="Cohen O."/>
            <person name="Paran I."/>
            <person name="Suh M.C."/>
            <person name="Lee S.B."/>
            <person name="Kim Y.K."/>
            <person name="Shin Y."/>
            <person name="Noh S.J."/>
            <person name="Park J."/>
            <person name="Seo Y.S."/>
            <person name="Kwon S.Y."/>
            <person name="Kim H.A."/>
            <person name="Park J.M."/>
            <person name="Kim H.J."/>
            <person name="Choi S.B."/>
            <person name="Bosland P.W."/>
            <person name="Reeves G."/>
            <person name="Jo S.H."/>
            <person name="Lee B.W."/>
            <person name="Cho H.T."/>
            <person name="Choi H.S."/>
            <person name="Lee M.S."/>
            <person name="Yu Y."/>
            <person name="Do Choi Y."/>
            <person name="Park B.S."/>
            <person name="van Deynze A."/>
            <person name="Ashrafi H."/>
            <person name="Hill T."/>
            <person name="Kim W.T."/>
            <person name="Pai H.S."/>
            <person name="Ahn H.K."/>
            <person name="Yeam I."/>
            <person name="Giovannoni J.J."/>
            <person name="Rose J.K."/>
            <person name="Sorensen I."/>
            <person name="Lee S.J."/>
            <person name="Kim R.W."/>
            <person name="Choi I.Y."/>
            <person name="Choi B.S."/>
            <person name="Lim J.S."/>
            <person name="Lee Y.H."/>
            <person name="Choi D."/>
        </authorList>
    </citation>
    <scope>NUCLEOTIDE SEQUENCE [LARGE SCALE GENOMIC DNA]</scope>
    <source>
        <strain evidence="3">cv. CM334</strain>
    </source>
</reference>
<proteinExistence type="predicted"/>
<sequence length="134" mass="14865">MICYVTTGAALVGEQSFYAEVLLDCCCCGYLFLVLKATFVLVARSLREHLGYNGIKELDDGGVLISLADLNKAAEDVDYSMKTKVHLKEMFARKRMTESAKEASPTVKAKDKERDSLLDLDIGTLYLAMLKVML</sequence>
<name>A0A2G2ZHG2_CAPAN</name>
<comment type="caution">
    <text evidence="2">The sequence shown here is derived from an EMBL/GenBank/DDBJ whole genome shotgun (WGS) entry which is preliminary data.</text>
</comment>
<dbReference type="Gramene" id="PHT81439">
    <property type="protein sequence ID" value="PHT81439"/>
    <property type="gene ID" value="T459_14454"/>
</dbReference>
<dbReference type="Proteomes" id="UP000222542">
    <property type="component" value="Unassembled WGS sequence"/>
</dbReference>